<dbReference type="Gene3D" id="3.40.50.10680">
    <property type="entry name" value="CofD-like domains"/>
    <property type="match status" value="1"/>
</dbReference>
<organism evidence="3">
    <name type="scientific">hydrothermal vent metagenome</name>
    <dbReference type="NCBI Taxonomy" id="652676"/>
    <lineage>
        <taxon>unclassified sequences</taxon>
        <taxon>metagenomes</taxon>
        <taxon>ecological metagenomes</taxon>
    </lineage>
</organism>
<proteinExistence type="inferred from homology"/>
<dbReference type="HAMAP" id="MF_01257">
    <property type="entry name" value="CofD"/>
    <property type="match status" value="1"/>
</dbReference>
<sequence>MIEGHYIALSGGVGGAKLALGLANILPPEALTIVANTGDDFEHLGLHISPDIDTLLYNLAGLANRTTGWGREDESWNFMDALRQLGGECWFQLGDKDLALHVERTQRLTNGETLSEVIAALAESLDIQHKIVPMSDDPVRTMVATPQGELSFQHYFVRDKCQPVVTGFRFDGIDRASPSPGFLAALERPDLKAVIICPSNPFVSIDPIFSLPGVASILHERSVPIVAVSPIVGGKAIKGPAAKMMAELDMPPTAFAIAQYYQGVIDGLVIDRQDHNLVDDIKKINIRAIVTQTVMKCDADKRDLAEQVLDFAEDIAASDVSARKVSA</sequence>
<reference evidence="3" key="1">
    <citation type="submission" date="2018-06" db="EMBL/GenBank/DDBJ databases">
        <authorList>
            <person name="Zhirakovskaya E."/>
        </authorList>
    </citation>
    <scope>NUCLEOTIDE SEQUENCE</scope>
</reference>
<dbReference type="CDD" id="cd07186">
    <property type="entry name" value="CofD_like"/>
    <property type="match status" value="1"/>
</dbReference>
<dbReference type="EC" id="2.7.8.28" evidence="3"/>
<evidence type="ECO:0000313" key="3">
    <source>
        <dbReference type="EMBL" id="VAW03615.1"/>
    </source>
</evidence>
<name>A0A3B0SBN9_9ZZZZ</name>
<dbReference type="GO" id="GO:0043743">
    <property type="term" value="F:LPPG:FO 2-phospho-L-lactate transferase activity"/>
    <property type="evidence" value="ECO:0007669"/>
    <property type="project" value="UniProtKB-EC"/>
</dbReference>
<gene>
    <name evidence="3" type="ORF">MNBD_ALPHA04-1636</name>
</gene>
<protein>
    <submittedName>
        <fullName evidence="3">Lactyl (2) diphospho-(5')guanosine:7,8-didemethyl-8-hydroxy-5-deazariboflavin 2-phospho-L-lactate transferase</fullName>
        <ecNumber evidence="3">2.7.8.28</ecNumber>
    </submittedName>
</protein>
<dbReference type="AlphaFoldDB" id="A0A3B0SBN9"/>
<dbReference type="PANTHER" id="PTHR43007:SF1">
    <property type="entry name" value="2-PHOSPHO-L-LACTATE TRANSFERASE"/>
    <property type="match status" value="1"/>
</dbReference>
<keyword evidence="2" id="KW-0460">Magnesium</keyword>
<evidence type="ECO:0000256" key="1">
    <source>
        <dbReference type="ARBA" id="ARBA00022679"/>
    </source>
</evidence>
<dbReference type="NCBIfam" id="TIGR01819">
    <property type="entry name" value="F420_cofD"/>
    <property type="match status" value="1"/>
</dbReference>
<dbReference type="PANTHER" id="PTHR43007">
    <property type="entry name" value="2-PHOSPHO-L-LACTATE TRANSFERASE"/>
    <property type="match status" value="1"/>
</dbReference>
<dbReference type="SUPFAM" id="SSF142338">
    <property type="entry name" value="CofD-like"/>
    <property type="match status" value="1"/>
</dbReference>
<dbReference type="Gene3D" id="1.10.8.240">
    <property type="entry name" value="CofD-like domain"/>
    <property type="match status" value="1"/>
</dbReference>
<dbReference type="Pfam" id="PF01933">
    <property type="entry name" value="CofD"/>
    <property type="match status" value="1"/>
</dbReference>
<dbReference type="InterPro" id="IPR010115">
    <property type="entry name" value="FbiA/CofD"/>
</dbReference>
<keyword evidence="1 3" id="KW-0808">Transferase</keyword>
<accession>A0A3B0SBN9</accession>
<dbReference type="EMBL" id="UOEF01000377">
    <property type="protein sequence ID" value="VAW03615.1"/>
    <property type="molecule type" value="Genomic_DNA"/>
</dbReference>
<dbReference type="InterPro" id="IPR038136">
    <property type="entry name" value="CofD-like_dom_sf"/>
</dbReference>
<dbReference type="InterPro" id="IPR002882">
    <property type="entry name" value="CofD"/>
</dbReference>
<evidence type="ECO:0000256" key="2">
    <source>
        <dbReference type="ARBA" id="ARBA00022842"/>
    </source>
</evidence>
<dbReference type="GO" id="GO:0000287">
    <property type="term" value="F:magnesium ion binding"/>
    <property type="evidence" value="ECO:0007669"/>
    <property type="project" value="InterPro"/>
</dbReference>